<comment type="similarity">
    <text evidence="1 2">Belongs to the CutC family.</text>
</comment>
<proteinExistence type="inferred from homology"/>
<dbReference type="HAMAP" id="MF_00795">
    <property type="entry name" value="CutC"/>
    <property type="match status" value="1"/>
</dbReference>
<dbReference type="InterPro" id="IPR005627">
    <property type="entry name" value="CutC-like"/>
</dbReference>
<reference evidence="4" key="1">
    <citation type="journal article" date="2019" name="Int. J. Syst. Evol. Microbiol.">
        <title>The Global Catalogue of Microorganisms (GCM) 10K type strain sequencing project: providing services to taxonomists for standard genome sequencing and annotation.</title>
        <authorList>
            <consortium name="The Broad Institute Genomics Platform"/>
            <consortium name="The Broad Institute Genome Sequencing Center for Infectious Disease"/>
            <person name="Wu L."/>
            <person name="Ma J."/>
        </authorList>
    </citation>
    <scope>NUCLEOTIDE SEQUENCE [LARGE SCALE GENOMIC DNA]</scope>
    <source>
        <strain evidence="4">KCTC 42423</strain>
    </source>
</reference>
<comment type="subcellular location">
    <subcellularLocation>
        <location evidence="2">Cytoplasm</location>
    </subcellularLocation>
</comment>
<dbReference type="SUPFAM" id="SSF110395">
    <property type="entry name" value="CutC-like"/>
    <property type="match status" value="1"/>
</dbReference>
<protein>
    <recommendedName>
        <fullName evidence="2">PF03932 family protein CutC</fullName>
    </recommendedName>
</protein>
<dbReference type="EMBL" id="JBHULX010000039">
    <property type="protein sequence ID" value="MFD2593133.1"/>
    <property type="molecule type" value="Genomic_DNA"/>
</dbReference>
<dbReference type="Gene3D" id="3.20.20.380">
    <property type="entry name" value="Copper homeostasis (CutC) domain"/>
    <property type="match status" value="1"/>
</dbReference>
<dbReference type="InterPro" id="IPR036822">
    <property type="entry name" value="CutC-like_dom_sf"/>
</dbReference>
<gene>
    <name evidence="2" type="primary">cutC</name>
    <name evidence="3" type="ORF">ACFSTE_20005</name>
</gene>
<evidence type="ECO:0000313" key="4">
    <source>
        <dbReference type="Proteomes" id="UP001597459"/>
    </source>
</evidence>
<evidence type="ECO:0000256" key="1">
    <source>
        <dbReference type="ARBA" id="ARBA00007768"/>
    </source>
</evidence>
<dbReference type="Proteomes" id="UP001597459">
    <property type="component" value="Unassembled WGS sequence"/>
</dbReference>
<comment type="caution">
    <text evidence="3">The sequence shown here is derived from an EMBL/GenBank/DDBJ whole genome shotgun (WGS) entry which is preliminary data.</text>
</comment>
<keyword evidence="2" id="KW-0963">Cytoplasm</keyword>
<dbReference type="PANTHER" id="PTHR12598:SF0">
    <property type="entry name" value="COPPER HOMEOSTASIS PROTEIN CUTC HOMOLOG"/>
    <property type="match status" value="1"/>
</dbReference>
<dbReference type="RefSeq" id="WP_378255348.1">
    <property type="nucleotide sequence ID" value="NZ_JBHSJV010000001.1"/>
</dbReference>
<evidence type="ECO:0000313" key="3">
    <source>
        <dbReference type="EMBL" id="MFD2593133.1"/>
    </source>
</evidence>
<accession>A0ABW5NEY3</accession>
<dbReference type="PANTHER" id="PTHR12598">
    <property type="entry name" value="COPPER HOMEOSTASIS PROTEIN CUTC"/>
    <property type="match status" value="1"/>
</dbReference>
<sequence length="240" mass="25901">MLLEVCANSFESAVCAQEAGAHRIELCSALGIGGITPSYGMLKQVMETLNIPVHVLIRPRGGHFTYSEEELSVMKADIKFCKEIGCAGIVSGVLDRNQSIDVEKTAELMTASEGMSFTFHRAFDWVLSPEIELQKLLSLKVDRVLTSGQEKSAVAGIDLLNRLKKIASNQLIIMPGGGITASNVSVFKEQGFEEVHSSATKIIASGIGTGISMNTTAMIDDGKEIISDKQKIKGLLERIK</sequence>
<name>A0ABW5NEY3_9FLAO</name>
<comment type="caution">
    <text evidence="2">Once thought to be involved in copper homeostasis, experiments in E.coli have shown this is not the case.</text>
</comment>
<keyword evidence="4" id="KW-1185">Reference proteome</keyword>
<evidence type="ECO:0000256" key="2">
    <source>
        <dbReference type="HAMAP-Rule" id="MF_00795"/>
    </source>
</evidence>
<organism evidence="3 4">
    <name type="scientific">Aquimarina hainanensis</name>
    <dbReference type="NCBI Taxonomy" id="1578017"/>
    <lineage>
        <taxon>Bacteria</taxon>
        <taxon>Pseudomonadati</taxon>
        <taxon>Bacteroidota</taxon>
        <taxon>Flavobacteriia</taxon>
        <taxon>Flavobacteriales</taxon>
        <taxon>Flavobacteriaceae</taxon>
        <taxon>Aquimarina</taxon>
    </lineage>
</organism>
<dbReference type="Pfam" id="PF03932">
    <property type="entry name" value="CutC"/>
    <property type="match status" value="1"/>
</dbReference>